<keyword evidence="1" id="KW-0175">Coiled coil</keyword>
<evidence type="ECO:0000313" key="3">
    <source>
        <dbReference type="EMBL" id="MDM7858363.1"/>
    </source>
</evidence>
<protein>
    <submittedName>
        <fullName evidence="3">Uncharacterized protein</fullName>
    </submittedName>
</protein>
<keyword evidence="4" id="KW-1185">Reference proteome</keyword>
<name>A0ABT7SQ94_9GAMM</name>
<dbReference type="InterPro" id="IPR046634">
    <property type="entry name" value="DUF6746"/>
</dbReference>
<comment type="caution">
    <text evidence="3">The sequence shown here is derived from an EMBL/GenBank/DDBJ whole genome shotgun (WGS) entry which is preliminary data.</text>
</comment>
<evidence type="ECO:0000256" key="2">
    <source>
        <dbReference type="SAM" id="SignalP"/>
    </source>
</evidence>
<gene>
    <name evidence="3" type="ORF">QEZ41_08755</name>
</gene>
<dbReference type="Pfam" id="PF20531">
    <property type="entry name" value="DUF6746"/>
    <property type="match status" value="1"/>
</dbReference>
<proteinExistence type="predicted"/>
<feature type="signal peptide" evidence="2">
    <location>
        <begin position="1"/>
        <end position="22"/>
    </location>
</feature>
<evidence type="ECO:0000313" key="4">
    <source>
        <dbReference type="Proteomes" id="UP001241056"/>
    </source>
</evidence>
<reference evidence="3 4" key="1">
    <citation type="submission" date="2023-06" db="EMBL/GenBank/DDBJ databases">
        <title>Thiopseudomonas sp. CY1220 draft genome sequence.</title>
        <authorList>
            <person name="Zhao G."/>
            <person name="An M."/>
        </authorList>
    </citation>
    <scope>NUCLEOTIDE SEQUENCE [LARGE SCALE GENOMIC DNA]</scope>
    <source>
        <strain evidence="3 4">CY1220</strain>
    </source>
</reference>
<dbReference type="Proteomes" id="UP001241056">
    <property type="component" value="Unassembled WGS sequence"/>
</dbReference>
<feature type="coiled-coil region" evidence="1">
    <location>
        <begin position="72"/>
        <end position="102"/>
    </location>
</feature>
<dbReference type="EMBL" id="JAUCDY010000010">
    <property type="protein sequence ID" value="MDM7858363.1"/>
    <property type="molecule type" value="Genomic_DNA"/>
</dbReference>
<keyword evidence="2" id="KW-0732">Signal</keyword>
<organism evidence="3 4">
    <name type="scientific">Thiopseudomonas acetoxidans</name>
    <dbReference type="NCBI Taxonomy" id="3041622"/>
    <lineage>
        <taxon>Bacteria</taxon>
        <taxon>Pseudomonadati</taxon>
        <taxon>Pseudomonadota</taxon>
        <taxon>Gammaproteobacteria</taxon>
        <taxon>Pseudomonadales</taxon>
        <taxon>Pseudomonadaceae</taxon>
        <taxon>Thiopseudomonas</taxon>
    </lineage>
</organism>
<dbReference type="RefSeq" id="WP_289411063.1">
    <property type="nucleotide sequence ID" value="NZ_JAUCDY010000010.1"/>
</dbReference>
<feature type="chain" id="PRO_5046233996" evidence="2">
    <location>
        <begin position="23"/>
        <end position="124"/>
    </location>
</feature>
<accession>A0ABT7SQ94</accession>
<evidence type="ECO:0000256" key="1">
    <source>
        <dbReference type="SAM" id="Coils"/>
    </source>
</evidence>
<sequence length="124" mass="13900">MKNIFTIAGLTIGLAFASVTFADEERVQHFKGLPAPDLATAVANFSEYNTRLEAKLASKLTDEDLAEIHVLTYTLENALEKIEDELEELAETLEEVHVASETFDREKLKKNGDVYLQVSRTIIK</sequence>